<dbReference type="PROSITE" id="PS00086">
    <property type="entry name" value="CYTOCHROME_P450"/>
    <property type="match status" value="1"/>
</dbReference>
<dbReference type="GO" id="GO:0016705">
    <property type="term" value="F:oxidoreductase activity, acting on paired donors, with incorporation or reduction of molecular oxygen"/>
    <property type="evidence" value="ECO:0007669"/>
    <property type="project" value="InterPro"/>
</dbReference>
<dbReference type="Pfam" id="PF00067">
    <property type="entry name" value="p450"/>
    <property type="match status" value="1"/>
</dbReference>
<evidence type="ECO:0000256" key="5">
    <source>
        <dbReference type="ARBA" id="ARBA00023002"/>
    </source>
</evidence>
<dbReference type="InterPro" id="IPR036396">
    <property type="entry name" value="Cyt_P450_sf"/>
</dbReference>
<accession>A0AAN6MYZ0</accession>
<dbReference type="CDD" id="cd11059">
    <property type="entry name" value="CYP_fungal"/>
    <property type="match status" value="1"/>
</dbReference>
<keyword evidence="9" id="KW-0812">Transmembrane</keyword>
<evidence type="ECO:0000256" key="2">
    <source>
        <dbReference type="ARBA" id="ARBA00010617"/>
    </source>
</evidence>
<proteinExistence type="inferred from homology"/>
<protein>
    <submittedName>
        <fullName evidence="10">Cytochrome P450</fullName>
    </submittedName>
</protein>
<evidence type="ECO:0000313" key="10">
    <source>
        <dbReference type="EMBL" id="KAK3936112.1"/>
    </source>
</evidence>
<keyword evidence="4 7" id="KW-0479">Metal-binding</keyword>
<keyword evidence="9" id="KW-1133">Transmembrane helix</keyword>
<comment type="cofactor">
    <cofactor evidence="1 7">
        <name>heme</name>
        <dbReference type="ChEBI" id="CHEBI:30413"/>
    </cofactor>
</comment>
<feature type="transmembrane region" description="Helical" evidence="9">
    <location>
        <begin position="12"/>
        <end position="32"/>
    </location>
</feature>
<dbReference type="InterPro" id="IPR001128">
    <property type="entry name" value="Cyt_P450"/>
</dbReference>
<dbReference type="PRINTS" id="PR00385">
    <property type="entry name" value="P450"/>
</dbReference>
<comment type="caution">
    <text evidence="10">The sequence shown here is derived from an EMBL/GenBank/DDBJ whole genome shotgun (WGS) entry which is preliminary data.</text>
</comment>
<dbReference type="EMBL" id="MU853894">
    <property type="protein sequence ID" value="KAK3936112.1"/>
    <property type="molecule type" value="Genomic_DNA"/>
</dbReference>
<keyword evidence="9" id="KW-0472">Membrane</keyword>
<evidence type="ECO:0000256" key="3">
    <source>
        <dbReference type="ARBA" id="ARBA00022617"/>
    </source>
</evidence>
<dbReference type="Proteomes" id="UP001303473">
    <property type="component" value="Unassembled WGS sequence"/>
</dbReference>
<evidence type="ECO:0000256" key="7">
    <source>
        <dbReference type="PIRSR" id="PIRSR602401-1"/>
    </source>
</evidence>
<dbReference type="GO" id="GO:0020037">
    <property type="term" value="F:heme binding"/>
    <property type="evidence" value="ECO:0007669"/>
    <property type="project" value="InterPro"/>
</dbReference>
<dbReference type="SUPFAM" id="SSF48264">
    <property type="entry name" value="Cytochrome P450"/>
    <property type="match status" value="1"/>
</dbReference>
<keyword evidence="3 7" id="KW-0349">Heme</keyword>
<dbReference type="InterPro" id="IPR017972">
    <property type="entry name" value="Cyt_P450_CS"/>
</dbReference>
<dbReference type="GO" id="GO:0004497">
    <property type="term" value="F:monooxygenase activity"/>
    <property type="evidence" value="ECO:0007669"/>
    <property type="project" value="UniProtKB-KW"/>
</dbReference>
<keyword evidence="11" id="KW-1185">Reference proteome</keyword>
<dbReference type="Gene3D" id="1.10.630.10">
    <property type="entry name" value="Cytochrome P450"/>
    <property type="match status" value="1"/>
</dbReference>
<evidence type="ECO:0000256" key="1">
    <source>
        <dbReference type="ARBA" id="ARBA00001971"/>
    </source>
</evidence>
<name>A0AAN6MYZ0_9PEZI</name>
<keyword evidence="5 8" id="KW-0560">Oxidoreductase</keyword>
<gene>
    <name evidence="10" type="ORF">QBC46DRAFT_395899</name>
</gene>
<evidence type="ECO:0000256" key="4">
    <source>
        <dbReference type="ARBA" id="ARBA00022723"/>
    </source>
</evidence>
<dbReference type="InterPro" id="IPR050121">
    <property type="entry name" value="Cytochrome_P450_monoxygenase"/>
</dbReference>
<evidence type="ECO:0000313" key="11">
    <source>
        <dbReference type="Proteomes" id="UP001303473"/>
    </source>
</evidence>
<organism evidence="10 11">
    <name type="scientific">Diplogelasinospora grovesii</name>
    <dbReference type="NCBI Taxonomy" id="303347"/>
    <lineage>
        <taxon>Eukaryota</taxon>
        <taxon>Fungi</taxon>
        <taxon>Dikarya</taxon>
        <taxon>Ascomycota</taxon>
        <taxon>Pezizomycotina</taxon>
        <taxon>Sordariomycetes</taxon>
        <taxon>Sordariomycetidae</taxon>
        <taxon>Sordariales</taxon>
        <taxon>Diplogelasinosporaceae</taxon>
        <taxon>Diplogelasinospora</taxon>
    </lineage>
</organism>
<dbReference type="PRINTS" id="PR00463">
    <property type="entry name" value="EP450I"/>
</dbReference>
<evidence type="ECO:0000256" key="8">
    <source>
        <dbReference type="RuleBase" id="RU000461"/>
    </source>
</evidence>
<evidence type="ECO:0000256" key="9">
    <source>
        <dbReference type="SAM" id="Phobius"/>
    </source>
</evidence>
<dbReference type="GO" id="GO:0005506">
    <property type="term" value="F:iron ion binding"/>
    <property type="evidence" value="ECO:0007669"/>
    <property type="project" value="InterPro"/>
</dbReference>
<feature type="binding site" description="axial binding residue" evidence="7">
    <location>
        <position position="448"/>
    </location>
    <ligand>
        <name>heme</name>
        <dbReference type="ChEBI" id="CHEBI:30413"/>
    </ligand>
    <ligandPart>
        <name>Fe</name>
        <dbReference type="ChEBI" id="CHEBI:18248"/>
    </ligandPart>
</feature>
<dbReference type="AlphaFoldDB" id="A0AAN6MYZ0"/>
<reference evidence="11" key="1">
    <citation type="journal article" date="2023" name="Mol. Phylogenet. Evol.">
        <title>Genome-scale phylogeny and comparative genomics of the fungal order Sordariales.</title>
        <authorList>
            <person name="Hensen N."/>
            <person name="Bonometti L."/>
            <person name="Westerberg I."/>
            <person name="Brannstrom I.O."/>
            <person name="Guillou S."/>
            <person name="Cros-Aarteil S."/>
            <person name="Calhoun S."/>
            <person name="Haridas S."/>
            <person name="Kuo A."/>
            <person name="Mondo S."/>
            <person name="Pangilinan J."/>
            <person name="Riley R."/>
            <person name="LaButti K."/>
            <person name="Andreopoulos B."/>
            <person name="Lipzen A."/>
            <person name="Chen C."/>
            <person name="Yan M."/>
            <person name="Daum C."/>
            <person name="Ng V."/>
            <person name="Clum A."/>
            <person name="Steindorff A."/>
            <person name="Ohm R.A."/>
            <person name="Martin F."/>
            <person name="Silar P."/>
            <person name="Natvig D.O."/>
            <person name="Lalanne C."/>
            <person name="Gautier V."/>
            <person name="Ament-Velasquez S.L."/>
            <person name="Kruys A."/>
            <person name="Hutchinson M.I."/>
            <person name="Powell A.J."/>
            <person name="Barry K."/>
            <person name="Miller A.N."/>
            <person name="Grigoriev I.V."/>
            <person name="Debuchy R."/>
            <person name="Gladieux P."/>
            <person name="Hiltunen Thoren M."/>
            <person name="Johannesson H."/>
        </authorList>
    </citation>
    <scope>NUCLEOTIDE SEQUENCE [LARGE SCALE GENOMIC DNA]</scope>
    <source>
        <strain evidence="11">CBS 340.73</strain>
    </source>
</reference>
<dbReference type="PANTHER" id="PTHR24305">
    <property type="entry name" value="CYTOCHROME P450"/>
    <property type="match status" value="1"/>
</dbReference>
<comment type="similarity">
    <text evidence="2 8">Belongs to the cytochrome P450 family.</text>
</comment>
<dbReference type="PANTHER" id="PTHR24305:SF96">
    <property type="entry name" value="CYTOCHROME P450 MONOOXYGENASE STCB-RELATED"/>
    <property type="match status" value="1"/>
</dbReference>
<evidence type="ECO:0000256" key="6">
    <source>
        <dbReference type="ARBA" id="ARBA00023004"/>
    </source>
</evidence>
<keyword evidence="6 7" id="KW-0408">Iron</keyword>
<dbReference type="InterPro" id="IPR002401">
    <property type="entry name" value="Cyt_P450_E_grp-I"/>
</dbReference>
<sequence>MEFFNRQGSPLYLYGAAAGLLFVMATAIYSILKSPLSHVPGPWYTRYTGLVLAYHWLNGSRCEYIHQLHQKYGPVVRVTPVEADICSVSAKQQIYAVKERYIKSSWYTRLVGGAAQAGSLSVFSTQDIDTHRRYRRLLSSPLSESSLKTVEPTIRSRVDLALERMTEELKVRGVMDVYKWSMFMTTDVIGELTFGQSFRMLELPLGQKSQYIEDLQTVSTVGAYRTTFPTLMRFLQNSGVPTPWHAMNRAAEAGRNIRSYAMQSLERYRRLVESGEKEVKQTLFTKVFKAEEEETMKFNEIVANAQTYIVAGSDTTAHSLTYLLWSVCKDPTIQDRLVQEVQQLPDDDNSLVDHDLWDLPYLNRVIDETLRLYTAAPAGLPRLVPPEGDTLDGYWFKGGTVVATQAYSLHRDPEIYPEPEKFDPDRWANPTRAMKDAFMPFGGGARICIGLHLAKMELRLATALFFRRFPNARVSEMEGMCDEDMQPSIYFLLGPKGKRCLIQAE</sequence>
<keyword evidence="8" id="KW-0503">Monooxygenase</keyword>